<comment type="caution">
    <text evidence="3">The sequence shown here is derived from an EMBL/GenBank/DDBJ whole genome shotgun (WGS) entry which is preliminary data.</text>
</comment>
<feature type="region of interest" description="Disordered" evidence="2">
    <location>
        <begin position="603"/>
        <end position="629"/>
    </location>
</feature>
<feature type="region of interest" description="Disordered" evidence="2">
    <location>
        <begin position="991"/>
        <end position="1028"/>
    </location>
</feature>
<feature type="compositionally biased region" description="Basic and acidic residues" evidence="2">
    <location>
        <begin position="1205"/>
        <end position="1216"/>
    </location>
</feature>
<feature type="compositionally biased region" description="Polar residues" evidence="2">
    <location>
        <begin position="1006"/>
        <end position="1018"/>
    </location>
</feature>
<dbReference type="Proteomes" id="UP000230750">
    <property type="component" value="Unassembled WGS sequence"/>
</dbReference>
<feature type="coiled-coil region" evidence="1">
    <location>
        <begin position="201"/>
        <end position="380"/>
    </location>
</feature>
<dbReference type="InterPro" id="IPR031650">
    <property type="entry name" value="CCDC73"/>
</dbReference>
<evidence type="ECO:0000313" key="3">
    <source>
        <dbReference type="EMBL" id="PIK39775.1"/>
    </source>
</evidence>
<feature type="non-terminal residue" evidence="3">
    <location>
        <position position="1216"/>
    </location>
</feature>
<dbReference type="OrthoDB" id="6145717at2759"/>
<accession>A0A2G8JVS1</accession>
<feature type="compositionally biased region" description="Low complexity" evidence="2">
    <location>
        <begin position="991"/>
        <end position="1005"/>
    </location>
</feature>
<reference evidence="3 4" key="1">
    <citation type="journal article" date="2017" name="PLoS Biol.">
        <title>The sea cucumber genome provides insights into morphological evolution and visceral regeneration.</title>
        <authorList>
            <person name="Zhang X."/>
            <person name="Sun L."/>
            <person name="Yuan J."/>
            <person name="Sun Y."/>
            <person name="Gao Y."/>
            <person name="Zhang L."/>
            <person name="Li S."/>
            <person name="Dai H."/>
            <person name="Hamel J.F."/>
            <person name="Liu C."/>
            <person name="Yu Y."/>
            <person name="Liu S."/>
            <person name="Lin W."/>
            <person name="Guo K."/>
            <person name="Jin S."/>
            <person name="Xu P."/>
            <person name="Storey K.B."/>
            <person name="Huan P."/>
            <person name="Zhang T."/>
            <person name="Zhou Y."/>
            <person name="Zhang J."/>
            <person name="Lin C."/>
            <person name="Li X."/>
            <person name="Xing L."/>
            <person name="Huo D."/>
            <person name="Sun M."/>
            <person name="Wang L."/>
            <person name="Mercier A."/>
            <person name="Li F."/>
            <person name="Yang H."/>
            <person name="Xiang J."/>
        </authorList>
    </citation>
    <scope>NUCLEOTIDE SEQUENCE [LARGE SCALE GENOMIC DNA]</scope>
    <source>
        <strain evidence="3">Shaxun</strain>
        <tissue evidence="3">Muscle</tissue>
    </source>
</reference>
<feature type="coiled-coil region" evidence="1">
    <location>
        <begin position="93"/>
        <end position="127"/>
    </location>
</feature>
<dbReference type="PANTHER" id="PTHR28660">
    <property type="entry name" value="COILED-COIL DOMAIN-CONTAINING PROTEIN 73"/>
    <property type="match status" value="1"/>
</dbReference>
<gene>
    <name evidence="3" type="ORF">BSL78_23376</name>
</gene>
<dbReference type="EMBL" id="MRZV01001201">
    <property type="protein sequence ID" value="PIK39775.1"/>
    <property type="molecule type" value="Genomic_DNA"/>
</dbReference>
<dbReference type="STRING" id="307972.A0A2G8JVS1"/>
<keyword evidence="1" id="KW-0175">Coiled coil</keyword>
<feature type="compositionally biased region" description="Basic and acidic residues" evidence="2">
    <location>
        <begin position="903"/>
        <end position="922"/>
    </location>
</feature>
<dbReference type="AlphaFoldDB" id="A0A2G8JVS1"/>
<evidence type="ECO:0000256" key="1">
    <source>
        <dbReference type="SAM" id="Coils"/>
    </source>
</evidence>
<sequence>MACPTESKECGDFGGPVHPNIDDDLKYMVIQLCEEVNFLRMTKKESEERMRHLVIEQHKHERQLEDEILKNSILRDKHEQKLLDLDRSYQDDIKRLNREKSKLVWENESWEKDVKSVKDEVRSLQLEKYNLERIIREQSHLLKTQTAAGESCIKQVSIFEEKFKDIKQSLEKCNTQVLILSKEVKEATVLNERLSFINTHNECMKRKLESKLDEKERIISELTVKTKLKETTSGVKPLEIGVIGFLDKEELKQLKRNEELLKKQLESSHERSKEIRKQLEEAQVLIDKYVAIHVKYKDIVEVMEGEKKTMIEKMMKLEDDRSTEEKVVKNLEEEMDQLKVKWNDKEKSLALAVSDQSRNVEALTEEKNKLEEKNASLEEAYRGIFVKMKLHEKQFNENAKDKVDVGINTTIDKFPIEKANMSNCSVQTIDNGAFISSSNDMKTQGTQYSQEDTCGSSEDKFDLSHTDQANFCSTSINKRQKVELTKNSNQEQNYVNTGNEQSLPTIGRSTINSKQISKDTFEYTGSMEVTDQVNALTEAPLQHKNNCDHPPKQHRDEDSRQIYKDSCLFEESCKVEIKSGSVTECDRRLLTCEGKNHLVGDGARPSQVMFGHNTKTPVPKKEAREDVSPKLRDSDVIGILSASNVTGVASDQTCFHSALVIRPYKENSSKSPSDTAEVNDNVSVSAHAPATSVPSPDLNRPPSKEHKMDIIIKEKGSADQLISQCDKGISQIKVSSADEIDEMGKVATSVVFNTSGASASKEIALNDTIVTGTTKPDAHSRSTASVPGTPWKGWKDSAKTSGDLSSISQVTDIISEPVLYDNTADTSPKSSILPKKTSDSGKFSMGTGEIGVEYLAKSCNAAGLPASKVMIPDDLKDSSNFTIRKRNYIEDAENITTSDELERDMSYSEIKHPSPKESHETEVTQTQDSRSLNDRSDVKCNQNKAIQRNPKILSNDNIAQLLTSVMSHKTLPAYINQSEVLPTLAAWPAGSLSTTSCKTTKESSSIPRATNNPSQSSHENNRREYSSLSFNSPQLLTSSGAWLASDRSNQEILGVTKRNVRVNLKRITGKLQSPGKPTTLTRATDQQIQSSDRISWVATSKPALSDEVKVAQQQVVPTVRHLCQTSVTLKDSIPSMTLPDKDPSTTCNSLSVDLPATYSERDVTIISDNGKGITDGVLQQSGDNTSSIGLTERTSEPLISVDTSVRSKEADRKDVT</sequence>
<feature type="region of interest" description="Disordered" evidence="2">
    <location>
        <begin position="1171"/>
        <end position="1216"/>
    </location>
</feature>
<dbReference type="PANTHER" id="PTHR28660:SF1">
    <property type="entry name" value="COILED-COIL DOMAIN-CONTAINING PROTEIN 73"/>
    <property type="match status" value="1"/>
</dbReference>
<evidence type="ECO:0000256" key="2">
    <source>
        <dbReference type="SAM" id="MobiDB-lite"/>
    </source>
</evidence>
<keyword evidence="4" id="KW-1185">Reference proteome</keyword>
<protein>
    <recommendedName>
        <fullName evidence="5">Coiled-coil domain-containing protein 73</fullName>
    </recommendedName>
</protein>
<organism evidence="3 4">
    <name type="scientific">Stichopus japonicus</name>
    <name type="common">Sea cucumber</name>
    <dbReference type="NCBI Taxonomy" id="307972"/>
    <lineage>
        <taxon>Eukaryota</taxon>
        <taxon>Metazoa</taxon>
        <taxon>Echinodermata</taxon>
        <taxon>Eleutherozoa</taxon>
        <taxon>Echinozoa</taxon>
        <taxon>Holothuroidea</taxon>
        <taxon>Aspidochirotacea</taxon>
        <taxon>Aspidochirotida</taxon>
        <taxon>Stichopodidae</taxon>
        <taxon>Apostichopus</taxon>
    </lineage>
</organism>
<feature type="compositionally biased region" description="Basic and acidic residues" evidence="2">
    <location>
        <begin position="619"/>
        <end position="629"/>
    </location>
</feature>
<feature type="region of interest" description="Disordered" evidence="2">
    <location>
        <begin position="895"/>
        <end position="938"/>
    </location>
</feature>
<feature type="compositionally biased region" description="Polar residues" evidence="2">
    <location>
        <begin position="1177"/>
        <end position="1189"/>
    </location>
</feature>
<evidence type="ECO:0000313" key="4">
    <source>
        <dbReference type="Proteomes" id="UP000230750"/>
    </source>
</evidence>
<evidence type="ECO:0008006" key="5">
    <source>
        <dbReference type="Google" id="ProtNLM"/>
    </source>
</evidence>
<proteinExistence type="predicted"/>
<name>A0A2G8JVS1_STIJA</name>
<feature type="region of interest" description="Disordered" evidence="2">
    <location>
        <begin position="774"/>
        <end position="802"/>
    </location>
</feature>